<organism evidence="1 2">
    <name type="scientific">Leptospira kirschneri serovar Bulgarica str. Nikolaevo</name>
    <dbReference type="NCBI Taxonomy" id="1240687"/>
    <lineage>
        <taxon>Bacteria</taxon>
        <taxon>Pseudomonadati</taxon>
        <taxon>Spirochaetota</taxon>
        <taxon>Spirochaetia</taxon>
        <taxon>Leptospirales</taxon>
        <taxon>Leptospiraceae</taxon>
        <taxon>Leptospira</taxon>
    </lineage>
</organism>
<dbReference type="Proteomes" id="UP000011980">
    <property type="component" value="Unassembled WGS sequence"/>
</dbReference>
<evidence type="ECO:0000313" key="1">
    <source>
        <dbReference type="EMBL" id="EMK24048.1"/>
    </source>
</evidence>
<comment type="caution">
    <text evidence="1">The sequence shown here is derived from an EMBL/GenBank/DDBJ whole genome shotgun (WGS) entry which is preliminary data.</text>
</comment>
<name>M6F5K6_9LEPT</name>
<dbReference type="EMBL" id="ANCE01000114">
    <property type="protein sequence ID" value="EMK24048.1"/>
    <property type="molecule type" value="Genomic_DNA"/>
</dbReference>
<dbReference type="AlphaFoldDB" id="M6F5K6"/>
<gene>
    <name evidence="1" type="ORF">LEP1GSC008_1158</name>
</gene>
<evidence type="ECO:0000313" key="2">
    <source>
        <dbReference type="Proteomes" id="UP000011980"/>
    </source>
</evidence>
<reference evidence="1 2" key="1">
    <citation type="submission" date="2013-01" db="EMBL/GenBank/DDBJ databases">
        <authorList>
            <person name="Harkins D.M."/>
            <person name="Durkin A.S."/>
            <person name="Brinkac L.M."/>
            <person name="Haft D.H."/>
            <person name="Selengut J.D."/>
            <person name="Sanka R."/>
            <person name="DePew J."/>
            <person name="Purushe J."/>
            <person name="Galloway R.L."/>
            <person name="Vinetz J.M."/>
            <person name="Sutton G.G."/>
            <person name="Nierman W.C."/>
            <person name="Fouts D.E."/>
        </authorList>
    </citation>
    <scope>NUCLEOTIDE SEQUENCE [LARGE SCALE GENOMIC DNA]</scope>
    <source>
        <strain evidence="1 2">Nikolaevo</strain>
    </source>
</reference>
<sequence>MQKFDFTTKIQQKRTMNFLRKCKSSIKRRYFEIYNFFEENFSQSYKIEIPKRLS</sequence>
<proteinExistence type="predicted"/>
<accession>M6F5K6</accession>
<protein>
    <submittedName>
        <fullName evidence="1">Uncharacterized protein</fullName>
    </submittedName>
</protein>